<dbReference type="SMART" id="SM00635">
    <property type="entry name" value="BID_2"/>
    <property type="match status" value="1"/>
</dbReference>
<evidence type="ECO:0000313" key="5">
    <source>
        <dbReference type="Proteomes" id="UP000831485"/>
    </source>
</evidence>
<dbReference type="SUPFAM" id="SSF49373">
    <property type="entry name" value="Invasin/intimin cell-adhesion fragments"/>
    <property type="match status" value="1"/>
</dbReference>
<dbReference type="FunFam" id="2.60.40.1080:FF:000001">
    <property type="entry name" value="Bacterial Ig-like domain, group 2"/>
    <property type="match status" value="1"/>
</dbReference>
<keyword evidence="5" id="KW-1185">Reference proteome</keyword>
<dbReference type="Proteomes" id="UP000568888">
    <property type="component" value="Unassembled WGS sequence"/>
</dbReference>
<dbReference type="EMBL" id="BLXY01000011">
    <property type="protein sequence ID" value="GFO65684.1"/>
    <property type="molecule type" value="Genomic_DNA"/>
</dbReference>
<name>A0A6V8N0V4_9BACT</name>
<dbReference type="Gene3D" id="2.60.40.1080">
    <property type="match status" value="1"/>
</dbReference>
<dbReference type="InterPro" id="IPR008964">
    <property type="entry name" value="Invasin/intimin_cell_adhesion"/>
</dbReference>
<feature type="domain" description="BIG2" evidence="1">
    <location>
        <begin position="31"/>
        <end position="116"/>
    </location>
</feature>
<organism evidence="2 4">
    <name type="scientific">Geomonas paludis</name>
    <dbReference type="NCBI Taxonomy" id="2740185"/>
    <lineage>
        <taxon>Bacteria</taxon>
        <taxon>Pseudomonadati</taxon>
        <taxon>Thermodesulfobacteriota</taxon>
        <taxon>Desulfuromonadia</taxon>
        <taxon>Geobacterales</taxon>
        <taxon>Geobacteraceae</taxon>
        <taxon>Geomonas</taxon>
    </lineage>
</organism>
<dbReference type="InterPro" id="IPR003343">
    <property type="entry name" value="Big_2"/>
</dbReference>
<dbReference type="RefSeq" id="WP_183350006.1">
    <property type="nucleotide sequence ID" value="NZ_BLXY01000011.1"/>
</dbReference>
<reference evidence="4" key="1">
    <citation type="submission" date="2020-06" db="EMBL/GenBank/DDBJ databases">
        <title>Draft genomic sequecing of Geomonas sp. Red736.</title>
        <authorList>
            <person name="Itoh H."/>
            <person name="Xu Z.X."/>
            <person name="Ushijima N."/>
            <person name="Masuda Y."/>
            <person name="Shiratori Y."/>
            <person name="Senoo K."/>
        </authorList>
    </citation>
    <scope>NUCLEOTIDE SEQUENCE [LARGE SCALE GENOMIC DNA]</scope>
    <source>
        <strain evidence="4">Red736</strain>
    </source>
</reference>
<evidence type="ECO:0000313" key="2">
    <source>
        <dbReference type="EMBL" id="GFO65684.1"/>
    </source>
</evidence>
<evidence type="ECO:0000259" key="1">
    <source>
        <dbReference type="SMART" id="SM00635"/>
    </source>
</evidence>
<gene>
    <name evidence="2" type="ORF">GMPD_36030</name>
    <name evidence="3" type="ORF">M1B72_11310</name>
</gene>
<reference evidence="2" key="2">
    <citation type="journal article" date="2021" name="Int. J. Syst. Evol. Microbiol.">
        <title>Geomonas silvestris sp. nov., Geomonas paludis sp. nov. and Geomonas limicola sp. nov., isolated from terrestrial environments, and emended description of the genus Geomonas.</title>
        <authorList>
            <person name="Itoh H."/>
            <person name="Xu Z."/>
            <person name="Masuda Y."/>
            <person name="Ushijima N."/>
            <person name="Hayakawa C."/>
            <person name="Shiratori Y."/>
            <person name="Senoo K."/>
        </authorList>
    </citation>
    <scope>NUCLEOTIDE SEQUENCE</scope>
    <source>
        <strain evidence="2">Red736</strain>
    </source>
</reference>
<dbReference type="Pfam" id="PF02368">
    <property type="entry name" value="Big_2"/>
    <property type="match status" value="1"/>
</dbReference>
<dbReference type="Pfam" id="PF11925">
    <property type="entry name" value="DUF3443"/>
    <property type="match status" value="1"/>
</dbReference>
<dbReference type="AlphaFoldDB" id="A0A6V8N0V4"/>
<accession>A0A6V8N0V4</accession>
<reference evidence="3" key="3">
    <citation type="submission" date="2022-04" db="EMBL/GenBank/DDBJ databases">
        <authorList>
            <person name="Liu G."/>
        </authorList>
    </citation>
    <scope>NUCLEOTIDE SEQUENCE</scope>
    <source>
        <strain evidence="3">RG22</strain>
    </source>
</reference>
<dbReference type="EMBL" id="CP096574">
    <property type="protein sequence ID" value="UPU34042.1"/>
    <property type="molecule type" value="Genomic_DNA"/>
</dbReference>
<evidence type="ECO:0000313" key="3">
    <source>
        <dbReference type="EMBL" id="UPU34042.1"/>
    </source>
</evidence>
<dbReference type="Proteomes" id="UP000831485">
    <property type="component" value="Chromosome"/>
</dbReference>
<dbReference type="InterPro" id="IPR021847">
    <property type="entry name" value="DUF3443"/>
</dbReference>
<proteinExistence type="predicted"/>
<evidence type="ECO:0000313" key="4">
    <source>
        <dbReference type="Proteomes" id="UP000568888"/>
    </source>
</evidence>
<dbReference type="PROSITE" id="PS51257">
    <property type="entry name" value="PROKAR_LIPOPROTEIN"/>
    <property type="match status" value="1"/>
</dbReference>
<sequence>MRSVKLSAVLTMVAVLVGLLGCGGGGSKGPALTSISVTPVNTTITVGTTGRFTATGTYSDNSTRDITNQVSWTSSTAGVATISNAAGTKGTVTALSVGTTTVTATLGTVTASTVVTTTPASNPAANVMPLTVNGSLCSSGSYLNKACVSVTICNPDLSACQTVNDILLDTGSYGLRVFQQAIPNLTLPPVASGAGSLTGCVQFADGSSLWGPIRTAMVKLGNEPYVSVPIQVINSSFGSLPLPCSNADPTPVSSGFAGILGVGVFKEDCGAGCSITANNGVYYSCSGTNCVGTSVPLADQVQNPVAALPVDNNGLIVSLPPVPVGGVPSIDGSVILGIGTSTNNTLSKPVVLKTDAAGDFTTVFNGIAINGFADTGSNGLFFPNADPSVLPVCASPNTDWYCPPVTRTLQATNVSATGSPSSTVSFQISNFITLVNSSNRVFSDIGGQSGFGFDWGLPFFMGRSVAFGIETETSPLGTGPYVAY</sequence>
<protein>
    <submittedName>
        <fullName evidence="3">DUF3443 family protein</fullName>
    </submittedName>
</protein>